<dbReference type="CDD" id="cd02440">
    <property type="entry name" value="AdoMet_MTases"/>
    <property type="match status" value="1"/>
</dbReference>
<dbReference type="InterPro" id="IPR029063">
    <property type="entry name" value="SAM-dependent_MTases_sf"/>
</dbReference>
<dbReference type="SUPFAM" id="SSF53335">
    <property type="entry name" value="S-adenosyl-L-methionine-dependent methyltransferases"/>
    <property type="match status" value="1"/>
</dbReference>
<dbReference type="Gene3D" id="3.40.50.150">
    <property type="entry name" value="Vaccinia Virus protein VP39"/>
    <property type="match status" value="1"/>
</dbReference>
<dbReference type="Pfam" id="PF08241">
    <property type="entry name" value="Methyltransf_11"/>
    <property type="match status" value="1"/>
</dbReference>
<feature type="non-terminal residue" evidence="2">
    <location>
        <position position="216"/>
    </location>
</feature>
<organism evidence="2">
    <name type="scientific">marine sediment metagenome</name>
    <dbReference type="NCBI Taxonomy" id="412755"/>
    <lineage>
        <taxon>unclassified sequences</taxon>
        <taxon>metagenomes</taxon>
        <taxon>ecological metagenomes</taxon>
    </lineage>
</organism>
<dbReference type="InterPro" id="IPR013216">
    <property type="entry name" value="Methyltransf_11"/>
</dbReference>
<name>X1S5N1_9ZZZZ</name>
<accession>X1S5N1</accession>
<evidence type="ECO:0000259" key="1">
    <source>
        <dbReference type="Pfam" id="PF08241"/>
    </source>
</evidence>
<reference evidence="2" key="1">
    <citation type="journal article" date="2014" name="Front. Microbiol.">
        <title>High frequency of phylogenetically diverse reductive dehalogenase-homologous genes in deep subseafloor sedimentary metagenomes.</title>
        <authorList>
            <person name="Kawai M."/>
            <person name="Futagami T."/>
            <person name="Toyoda A."/>
            <person name="Takaki Y."/>
            <person name="Nishi S."/>
            <person name="Hori S."/>
            <person name="Arai W."/>
            <person name="Tsubouchi T."/>
            <person name="Morono Y."/>
            <person name="Uchiyama I."/>
            <person name="Ito T."/>
            <person name="Fujiyama A."/>
            <person name="Inagaki F."/>
            <person name="Takami H."/>
        </authorList>
    </citation>
    <scope>NUCLEOTIDE SEQUENCE</scope>
    <source>
        <strain evidence="2">Expedition CK06-06</strain>
    </source>
</reference>
<gene>
    <name evidence="2" type="ORF">S12H4_37710</name>
</gene>
<protein>
    <recommendedName>
        <fullName evidence="1">Methyltransferase type 11 domain-containing protein</fullName>
    </recommendedName>
</protein>
<sequence>MMDIARYNSEAWDREVESGNVWTKPVSPELIEKARAGQWEIFLTPTKPVPPDWFPELEGLRVLCLASGGGQQGPILAAAGARVTVFDNSKKQLEQDSYVAEREHLDIQRVRGNMADLTAFSDSSFDLIMHPVSNTFAADILPVWKEAYRVLSPEGTLISGFCNPVTYIFDYEEYEKGILKVSYSIPYSDIESLPKDRLKRQLEARDPLEFGHTLQD</sequence>
<feature type="domain" description="Methyltransferase type 11" evidence="1">
    <location>
        <begin position="63"/>
        <end position="158"/>
    </location>
</feature>
<dbReference type="EMBL" id="BARW01022628">
    <property type="protein sequence ID" value="GAI88213.1"/>
    <property type="molecule type" value="Genomic_DNA"/>
</dbReference>
<evidence type="ECO:0000313" key="2">
    <source>
        <dbReference type="EMBL" id="GAI88213.1"/>
    </source>
</evidence>
<comment type="caution">
    <text evidence="2">The sequence shown here is derived from an EMBL/GenBank/DDBJ whole genome shotgun (WGS) entry which is preliminary data.</text>
</comment>
<dbReference type="GO" id="GO:0008757">
    <property type="term" value="F:S-adenosylmethionine-dependent methyltransferase activity"/>
    <property type="evidence" value="ECO:0007669"/>
    <property type="project" value="InterPro"/>
</dbReference>
<proteinExistence type="predicted"/>
<dbReference type="AlphaFoldDB" id="X1S5N1"/>